<dbReference type="InterPro" id="IPR045063">
    <property type="entry name" value="Dynamin_N"/>
</dbReference>
<protein>
    <recommendedName>
        <fullName evidence="3">Dynamin N-terminal domain-containing protein</fullName>
    </recommendedName>
</protein>
<accession>A0AA40CP52</accession>
<keyword evidence="1" id="KW-0175">Coiled coil</keyword>
<feature type="domain" description="Dynamin N-terminal" evidence="3">
    <location>
        <begin position="83"/>
        <end position="339"/>
    </location>
</feature>
<name>A0AA40CP52_9PEZI</name>
<dbReference type="Pfam" id="PF00350">
    <property type="entry name" value="Dynamin_N"/>
    <property type="match status" value="1"/>
</dbReference>
<gene>
    <name evidence="4" type="ORF">B0T16DRAFT_447918</name>
</gene>
<sequence length="973" mass="108723">MTSYHFRWQLTQQDSPVVRMQICDQARDDAAEHAGKLKALIDNALSDDATTRLLGQGEIRQLKQWSQDIDDLSSDKDAFKVYIGVQGQTGAGKSSLLNANLGWRDLLPSDSGEAATATPCVMSFNYSDDPKKLFRGTINFRKRKDVKQELEQFFDDLKERERLLHPLPGEEPMGDEERAKCLEDLAANIGEVAGKICKAWGTSTEELEMMTVDDLLNEADPVMKYIGSTKHIYASNQREFSAKVKPFLDSTCIEVAGSSDGSTREMALWPLIDSVDIFVKSPLLEGGLILVDLPGLSDVVGGRAAVARRFYEKLAVAVIVAPIIRAADEQTGANLMTENHELDMRMDGKFDGRGFCVVLSKADDIDWAGGNHKASQIGELEQVMNDRKQTRASVLNLTSQIKDATKASKKSKDKNEKATLKQQIKKWKSRKRSYLKTGKELKKKHAAVLGSCIFEVVNARNQRLVRRIGADFKRRHNNFTSRTQGASRNFKPPPIFPVSARAYWSLHGGAEKAMPGFPTAAYTGIPALNNWLRETTIPRRQRAALALLHRYLALFQSVQSWSDDQCRKHQVNASIEELETEIVEAKCRALAAKLDAFGKELVANIKKCDPFKTKVAAIEHCADVLVPMVDSWSLKWPSNNKLVTKLSHMTYTAILKRKGDDFISRSGGMKIRYNWMDQMAKQFKAEIAGMWIDALHEKIPRCEGPAREKLDKEWKIVTDSIGRALKKSFPGLSKQQDYLLRQVASLLHLKEEIKDKVGQLLADISSNSPRIHRGLQKHLQDKWQSGFNKALKERGGRGVLKRRHGVLLDHAGAHGKSNFRDAVQEMESCFKAQREALLKNLEHASAASVERFRAQLRLIINNILEAVNAEERLGMEKGTVHVENESSRATRLALQKGVRRNLIAWADAWDAARVKTDPQEDIAIPKEFKLPEGEDSDSETEDGDTGSDSDDGDADTDMGVKREAVVKTEPAGA</sequence>
<feature type="compositionally biased region" description="Basic and acidic residues" evidence="2">
    <location>
        <begin position="918"/>
        <end position="932"/>
    </location>
</feature>
<keyword evidence="5" id="KW-1185">Reference proteome</keyword>
<reference evidence="4" key="1">
    <citation type="submission" date="2023-06" db="EMBL/GenBank/DDBJ databases">
        <title>Genome-scale phylogeny and comparative genomics of the fungal order Sordariales.</title>
        <authorList>
            <consortium name="Lawrence Berkeley National Laboratory"/>
            <person name="Hensen N."/>
            <person name="Bonometti L."/>
            <person name="Westerberg I."/>
            <person name="Brannstrom I.O."/>
            <person name="Guillou S."/>
            <person name="Cros-Aarteil S."/>
            <person name="Calhoun S."/>
            <person name="Haridas S."/>
            <person name="Kuo A."/>
            <person name="Mondo S."/>
            <person name="Pangilinan J."/>
            <person name="Riley R."/>
            <person name="Labutti K."/>
            <person name="Andreopoulos B."/>
            <person name="Lipzen A."/>
            <person name="Chen C."/>
            <person name="Yanf M."/>
            <person name="Daum C."/>
            <person name="Ng V."/>
            <person name="Clum A."/>
            <person name="Steindorff A."/>
            <person name="Ohm R."/>
            <person name="Martin F."/>
            <person name="Silar P."/>
            <person name="Natvig D."/>
            <person name="Lalanne C."/>
            <person name="Gautier V."/>
            <person name="Ament-Velasquez S.L."/>
            <person name="Kruys A."/>
            <person name="Hutchinson M.I."/>
            <person name="Powell A.J."/>
            <person name="Barry K."/>
            <person name="Miller A.N."/>
            <person name="Grigoriev I.V."/>
            <person name="Debuchy R."/>
            <person name="Gladieux P."/>
            <person name="Thoren M.H."/>
            <person name="Johannesson H."/>
        </authorList>
    </citation>
    <scope>NUCLEOTIDE SEQUENCE</scope>
    <source>
        <strain evidence="4">SMH2532-1</strain>
    </source>
</reference>
<dbReference type="AlphaFoldDB" id="A0AA40CP52"/>
<feature type="region of interest" description="Disordered" evidence="2">
    <location>
        <begin position="918"/>
        <end position="973"/>
    </location>
</feature>
<comment type="caution">
    <text evidence="4">The sequence shown here is derived from an EMBL/GenBank/DDBJ whole genome shotgun (WGS) entry which is preliminary data.</text>
</comment>
<feature type="coiled-coil region" evidence="1">
    <location>
        <begin position="568"/>
        <end position="595"/>
    </location>
</feature>
<evidence type="ECO:0000259" key="3">
    <source>
        <dbReference type="Pfam" id="PF00350"/>
    </source>
</evidence>
<evidence type="ECO:0000256" key="2">
    <source>
        <dbReference type="SAM" id="MobiDB-lite"/>
    </source>
</evidence>
<proteinExistence type="predicted"/>
<dbReference type="Proteomes" id="UP001174936">
    <property type="component" value="Unassembled WGS sequence"/>
</dbReference>
<evidence type="ECO:0000313" key="4">
    <source>
        <dbReference type="EMBL" id="KAK0644194.1"/>
    </source>
</evidence>
<evidence type="ECO:0000256" key="1">
    <source>
        <dbReference type="SAM" id="Coils"/>
    </source>
</evidence>
<dbReference type="PANTHER" id="PTHR36681">
    <property type="entry name" value="NUCLEAR GTPASE, GERMINAL CENTER-ASSOCIATED, TANDEM DUPLICATE 3"/>
    <property type="match status" value="1"/>
</dbReference>
<dbReference type="Gene3D" id="3.40.50.300">
    <property type="entry name" value="P-loop containing nucleotide triphosphate hydrolases"/>
    <property type="match status" value="1"/>
</dbReference>
<dbReference type="PANTHER" id="PTHR36681:SF3">
    <property type="entry name" value="NUCLEAR GTPASE, GERMINAL CENTER-ASSOCIATED, TANDEM DUPLICATE 3"/>
    <property type="match status" value="1"/>
</dbReference>
<dbReference type="SUPFAM" id="SSF52540">
    <property type="entry name" value="P-loop containing nucleoside triphosphate hydrolases"/>
    <property type="match status" value="1"/>
</dbReference>
<feature type="compositionally biased region" description="Acidic residues" evidence="2">
    <location>
        <begin position="933"/>
        <end position="956"/>
    </location>
</feature>
<organism evidence="4 5">
    <name type="scientific">Cercophora newfieldiana</name>
    <dbReference type="NCBI Taxonomy" id="92897"/>
    <lineage>
        <taxon>Eukaryota</taxon>
        <taxon>Fungi</taxon>
        <taxon>Dikarya</taxon>
        <taxon>Ascomycota</taxon>
        <taxon>Pezizomycotina</taxon>
        <taxon>Sordariomycetes</taxon>
        <taxon>Sordariomycetidae</taxon>
        <taxon>Sordariales</taxon>
        <taxon>Lasiosphaeriaceae</taxon>
        <taxon>Cercophora</taxon>
    </lineage>
</organism>
<dbReference type="EMBL" id="JAULSV010000005">
    <property type="protein sequence ID" value="KAK0644194.1"/>
    <property type="molecule type" value="Genomic_DNA"/>
</dbReference>
<dbReference type="InterPro" id="IPR027417">
    <property type="entry name" value="P-loop_NTPase"/>
</dbReference>
<evidence type="ECO:0000313" key="5">
    <source>
        <dbReference type="Proteomes" id="UP001174936"/>
    </source>
</evidence>